<dbReference type="FunFam" id="3.40.50.920:FF:000001">
    <property type="entry name" value="Pyruvate dehydrogenase E1 beta subunit"/>
    <property type="match status" value="1"/>
</dbReference>
<dbReference type="SMART" id="SM00861">
    <property type="entry name" value="Transket_pyr"/>
    <property type="match status" value="1"/>
</dbReference>
<evidence type="ECO:0000313" key="12">
    <source>
        <dbReference type="EMBL" id="KAF6762293.1"/>
    </source>
</evidence>
<dbReference type="PANTHER" id="PTHR11624">
    <property type="entry name" value="DEHYDROGENASE RELATED"/>
    <property type="match status" value="1"/>
</dbReference>
<comment type="catalytic activity">
    <reaction evidence="10">
        <text>N(6)-[(R)-lipoyl]-L-lysyl-[protein] + pyruvate + H(+) = N(6)-[(R)-S(8)-acetyldihydrolipoyl]-L-lysyl-[protein] + CO2</text>
        <dbReference type="Rhea" id="RHEA:19189"/>
        <dbReference type="Rhea" id="RHEA-COMP:10474"/>
        <dbReference type="Rhea" id="RHEA-COMP:10478"/>
        <dbReference type="ChEBI" id="CHEBI:15361"/>
        <dbReference type="ChEBI" id="CHEBI:15378"/>
        <dbReference type="ChEBI" id="CHEBI:16526"/>
        <dbReference type="ChEBI" id="CHEBI:83099"/>
        <dbReference type="ChEBI" id="CHEBI:83111"/>
        <dbReference type="EC" id="1.2.4.1"/>
    </reaction>
</comment>
<organism evidence="12 13">
    <name type="scientific">Ephemerocybe angulata</name>
    <dbReference type="NCBI Taxonomy" id="980116"/>
    <lineage>
        <taxon>Eukaryota</taxon>
        <taxon>Fungi</taxon>
        <taxon>Dikarya</taxon>
        <taxon>Basidiomycota</taxon>
        <taxon>Agaricomycotina</taxon>
        <taxon>Agaricomycetes</taxon>
        <taxon>Agaricomycetidae</taxon>
        <taxon>Agaricales</taxon>
        <taxon>Agaricineae</taxon>
        <taxon>Psathyrellaceae</taxon>
        <taxon>Ephemerocybe</taxon>
    </lineage>
</organism>
<evidence type="ECO:0000313" key="13">
    <source>
        <dbReference type="Proteomes" id="UP000521943"/>
    </source>
</evidence>
<keyword evidence="3" id="KW-0479">Metal-binding</keyword>
<comment type="caution">
    <text evidence="12">The sequence shown here is derived from an EMBL/GenBank/DDBJ whole genome shotgun (WGS) entry which is preliminary data.</text>
</comment>
<sequence>MVSRLLLSRFAPALASARRPAAAVPRHAFMGIRRYATADTEQHTMTVREALNLAMEEEMTRDENVFIIGEEVARYNGAYKVTKGLMDKFGEKRVVDTPITEMGFAGIAVGAAFQGLRPICEFMTFNFAMQAIDQIVNSAGKTYYMSGGNVPCPVVFRGPNGAASGVGAQHSQDYAAWYGSVPGLKVVSPWSAEDCKGLLKAAIRDPNPVVFLENEMLYGGHVVGLLASYWQGQVEKEGSDITIVAHSKMVTHSMEAAEELAKEGIKAEVINLRSIRPLDIDTIIKSVKKTNRLMIVEGGFPISSRARQFDYLDAPVERVTGADVPTPYATNLEALAFPDTPLITKVAKRALYRTN</sequence>
<dbReference type="InterPro" id="IPR005475">
    <property type="entry name" value="Transketolase-like_Pyr-bd"/>
</dbReference>
<evidence type="ECO:0000259" key="11">
    <source>
        <dbReference type="SMART" id="SM00861"/>
    </source>
</evidence>
<dbReference type="Pfam" id="PF02780">
    <property type="entry name" value="Transketolase_C"/>
    <property type="match status" value="1"/>
</dbReference>
<dbReference type="SUPFAM" id="SSF52518">
    <property type="entry name" value="Thiamin diphosphate-binding fold (THDP-binding)"/>
    <property type="match status" value="1"/>
</dbReference>
<keyword evidence="4" id="KW-0809">Transit peptide</keyword>
<dbReference type="InterPro" id="IPR009014">
    <property type="entry name" value="Transketo_C/PFOR_II"/>
</dbReference>
<dbReference type="CDD" id="cd07036">
    <property type="entry name" value="TPP_PYR_E1-PDHc-beta_like"/>
    <property type="match status" value="1"/>
</dbReference>
<evidence type="ECO:0000256" key="7">
    <source>
        <dbReference type="ARBA" id="ARBA00023052"/>
    </source>
</evidence>
<dbReference type="AlphaFoldDB" id="A0A8H6IDK9"/>
<gene>
    <name evidence="12" type="ORF">DFP72DRAFT_1041653</name>
</gene>
<dbReference type="Proteomes" id="UP000521943">
    <property type="component" value="Unassembled WGS sequence"/>
</dbReference>
<dbReference type="EMBL" id="JACGCI010000008">
    <property type="protein sequence ID" value="KAF6762293.1"/>
    <property type="molecule type" value="Genomic_DNA"/>
</dbReference>
<proteinExistence type="predicted"/>
<dbReference type="GO" id="GO:0004739">
    <property type="term" value="F:pyruvate dehydrogenase (acetyl-transferring) activity"/>
    <property type="evidence" value="ECO:0007669"/>
    <property type="project" value="UniProtKB-UniRule"/>
</dbReference>
<dbReference type="GO" id="GO:0046872">
    <property type="term" value="F:metal ion binding"/>
    <property type="evidence" value="ECO:0007669"/>
    <property type="project" value="UniProtKB-KW"/>
</dbReference>
<dbReference type="GO" id="GO:0006086">
    <property type="term" value="P:pyruvate decarboxylation to acetyl-CoA"/>
    <property type="evidence" value="ECO:0007669"/>
    <property type="project" value="InterPro"/>
</dbReference>
<protein>
    <recommendedName>
        <fullName evidence="10">Pyruvate dehydrogenase E1 component subunit beta</fullName>
        <ecNumber evidence="10">1.2.4.1</ecNumber>
    </recommendedName>
</protein>
<dbReference type="Gene3D" id="3.40.50.920">
    <property type="match status" value="1"/>
</dbReference>
<keyword evidence="5" id="KW-0630">Potassium</keyword>
<dbReference type="InterPro" id="IPR033248">
    <property type="entry name" value="Transketolase_C"/>
</dbReference>
<dbReference type="InterPro" id="IPR027110">
    <property type="entry name" value="PDHB_mito-type"/>
</dbReference>
<evidence type="ECO:0000256" key="2">
    <source>
        <dbReference type="ARBA" id="ARBA00004173"/>
    </source>
</evidence>
<evidence type="ECO:0000256" key="5">
    <source>
        <dbReference type="ARBA" id="ARBA00022958"/>
    </source>
</evidence>
<comment type="subcellular location">
    <subcellularLocation>
        <location evidence="2">Mitochondrion</location>
    </subcellularLocation>
</comment>
<dbReference type="GO" id="GO:0005739">
    <property type="term" value="C:mitochondrion"/>
    <property type="evidence" value="ECO:0007669"/>
    <property type="project" value="UniProtKB-SubCell"/>
</dbReference>
<keyword evidence="8" id="KW-0496">Mitochondrion</keyword>
<evidence type="ECO:0000256" key="10">
    <source>
        <dbReference type="RuleBase" id="RU364074"/>
    </source>
</evidence>
<accession>A0A8H6IDK9</accession>
<evidence type="ECO:0000256" key="6">
    <source>
        <dbReference type="ARBA" id="ARBA00023002"/>
    </source>
</evidence>
<evidence type="ECO:0000256" key="9">
    <source>
        <dbReference type="ARBA" id="ARBA00023317"/>
    </source>
</evidence>
<dbReference type="OrthoDB" id="10266385at2759"/>
<dbReference type="Pfam" id="PF02779">
    <property type="entry name" value="Transket_pyr"/>
    <property type="match status" value="1"/>
</dbReference>
<dbReference type="NCBIfam" id="NF008854">
    <property type="entry name" value="PRK11892.1"/>
    <property type="match status" value="1"/>
</dbReference>
<keyword evidence="7 10" id="KW-0786">Thiamine pyrophosphate</keyword>
<dbReference type="Gene3D" id="3.40.50.970">
    <property type="match status" value="1"/>
</dbReference>
<comment type="function">
    <text evidence="10">The pyruvate dehydrogenase complex catalyzes the overall conversion of pyruvate to acetyl-CoA and CO2.</text>
</comment>
<evidence type="ECO:0000256" key="8">
    <source>
        <dbReference type="ARBA" id="ARBA00023128"/>
    </source>
</evidence>
<dbReference type="EC" id="1.2.4.1" evidence="10"/>
<reference evidence="12 13" key="1">
    <citation type="submission" date="2020-07" db="EMBL/GenBank/DDBJ databases">
        <title>Comparative genomics of pyrophilous fungi reveals a link between fire events and developmental genes.</title>
        <authorList>
            <consortium name="DOE Joint Genome Institute"/>
            <person name="Steindorff A.S."/>
            <person name="Carver A."/>
            <person name="Calhoun S."/>
            <person name="Stillman K."/>
            <person name="Liu H."/>
            <person name="Lipzen A."/>
            <person name="Pangilinan J."/>
            <person name="Labutti K."/>
            <person name="Bruns T.D."/>
            <person name="Grigoriev I.V."/>
        </authorList>
    </citation>
    <scope>NUCLEOTIDE SEQUENCE [LARGE SCALE GENOMIC DNA]</scope>
    <source>
        <strain evidence="12 13">CBS 144469</strain>
    </source>
</reference>
<name>A0A8H6IDK9_9AGAR</name>
<dbReference type="NCBIfam" id="NF006667">
    <property type="entry name" value="PRK09212.1"/>
    <property type="match status" value="1"/>
</dbReference>
<keyword evidence="9 10" id="KW-0670">Pyruvate</keyword>
<feature type="domain" description="Transketolase-like pyrimidine-binding" evidence="11">
    <location>
        <begin position="45"/>
        <end position="220"/>
    </location>
</feature>
<evidence type="ECO:0000256" key="4">
    <source>
        <dbReference type="ARBA" id="ARBA00022946"/>
    </source>
</evidence>
<dbReference type="FunFam" id="3.40.50.970:FF:000006">
    <property type="entry name" value="Pyruvate dehydrogenase E1 component subunit beta"/>
    <property type="match status" value="1"/>
</dbReference>
<keyword evidence="6 10" id="KW-0560">Oxidoreductase</keyword>
<evidence type="ECO:0000256" key="1">
    <source>
        <dbReference type="ARBA" id="ARBA00001964"/>
    </source>
</evidence>
<dbReference type="SUPFAM" id="SSF52922">
    <property type="entry name" value="TK C-terminal domain-like"/>
    <property type="match status" value="1"/>
</dbReference>
<keyword evidence="13" id="KW-1185">Reference proteome</keyword>
<evidence type="ECO:0000256" key="3">
    <source>
        <dbReference type="ARBA" id="ARBA00022723"/>
    </source>
</evidence>
<dbReference type="PANTHER" id="PTHR11624:SF96">
    <property type="entry name" value="PYRUVATE DEHYDROGENASE E1 COMPONENT SUBUNIT BETA, MITOCHONDRIAL"/>
    <property type="match status" value="1"/>
</dbReference>
<dbReference type="InterPro" id="IPR029061">
    <property type="entry name" value="THDP-binding"/>
</dbReference>
<comment type="cofactor">
    <cofactor evidence="1 10">
        <name>thiamine diphosphate</name>
        <dbReference type="ChEBI" id="CHEBI:58937"/>
    </cofactor>
</comment>